<dbReference type="Gene3D" id="3.40.640.10">
    <property type="entry name" value="Type I PLP-dependent aspartate aminotransferase-like (Major domain)"/>
    <property type="match status" value="1"/>
</dbReference>
<evidence type="ECO:0000313" key="3">
    <source>
        <dbReference type="Proteomes" id="UP001301350"/>
    </source>
</evidence>
<name>A0AAV9IS45_CYACA</name>
<dbReference type="Proteomes" id="UP001301350">
    <property type="component" value="Unassembled WGS sequence"/>
</dbReference>
<evidence type="ECO:0000259" key="1">
    <source>
        <dbReference type="Pfam" id="PF00155"/>
    </source>
</evidence>
<dbReference type="PANTHER" id="PTHR42858">
    <property type="entry name" value="AMINOTRANSFERASE"/>
    <property type="match status" value="1"/>
</dbReference>
<dbReference type="Gene3D" id="3.90.1150.10">
    <property type="entry name" value="Aspartate Aminotransferase, domain 1"/>
    <property type="match status" value="1"/>
</dbReference>
<dbReference type="Pfam" id="PF00155">
    <property type="entry name" value="Aminotran_1_2"/>
    <property type="match status" value="1"/>
</dbReference>
<proteinExistence type="predicted"/>
<dbReference type="PANTHER" id="PTHR42858:SF1">
    <property type="entry name" value="LD15494P"/>
    <property type="match status" value="1"/>
</dbReference>
<protein>
    <recommendedName>
        <fullName evidence="1">Aminotransferase class I/classII large domain-containing protein</fullName>
    </recommendedName>
</protein>
<dbReference type="InterPro" id="IPR004839">
    <property type="entry name" value="Aminotransferase_I/II_large"/>
</dbReference>
<sequence length="410" mass="45532">MASSVSQTLYGKGDGDTILLSKGHPNPKLLPLDALATALETSCTRSQAPTTHMQYGSPYGLTELRKEIARMLREETGSTTAREENIMITNGSGQALDMICALMLRRGDLVVVENPTYFLAFYTFRDYGLHVAEIDTDEHGLQVEILEQRLGSDATFRPALVYTVPICQNPTGVTLPRERMRKLVELSRRYHFKIASDEVYGMLSFAEAPPPSLMAFDDPQQPTVLAMNSFSKILGPGMRLGWIETHPSHIERLVSSGLLLSGGGLNPFTSAIVVELLRSGFQQQHVSRLRLHYAACCHAMCQTLDECLPPEIAADTHYVHPEGGFFLWLRLPSWVDTEQLLELAVAEHGVSFFAGARFTSVPDSQRHTLRLCFAWLDRDHIVAGVRRLGAAIQAYARQHPKPHPTNKPAL</sequence>
<dbReference type="GO" id="GO:0047536">
    <property type="term" value="F:2-aminoadipate transaminase activity"/>
    <property type="evidence" value="ECO:0007669"/>
    <property type="project" value="TreeGrafter"/>
</dbReference>
<dbReference type="CDD" id="cd00609">
    <property type="entry name" value="AAT_like"/>
    <property type="match status" value="1"/>
</dbReference>
<dbReference type="InterPro" id="IPR015422">
    <property type="entry name" value="PyrdxlP-dep_Trfase_small"/>
</dbReference>
<dbReference type="EMBL" id="JANCYW010000003">
    <property type="protein sequence ID" value="KAK4534878.1"/>
    <property type="molecule type" value="Genomic_DNA"/>
</dbReference>
<reference evidence="2 3" key="1">
    <citation type="submission" date="2022-07" db="EMBL/GenBank/DDBJ databases">
        <title>Genome-wide signatures of adaptation to extreme environments.</title>
        <authorList>
            <person name="Cho C.H."/>
            <person name="Yoon H.S."/>
        </authorList>
    </citation>
    <scope>NUCLEOTIDE SEQUENCE [LARGE SCALE GENOMIC DNA]</scope>
    <source>
        <strain evidence="2 3">DBV 063 E5</strain>
    </source>
</reference>
<comment type="caution">
    <text evidence="2">The sequence shown here is derived from an EMBL/GenBank/DDBJ whole genome shotgun (WGS) entry which is preliminary data.</text>
</comment>
<accession>A0AAV9IS45</accession>
<dbReference type="AlphaFoldDB" id="A0AAV9IS45"/>
<keyword evidence="3" id="KW-1185">Reference proteome</keyword>
<dbReference type="InterPro" id="IPR015421">
    <property type="entry name" value="PyrdxlP-dep_Trfase_major"/>
</dbReference>
<dbReference type="InterPro" id="IPR015424">
    <property type="entry name" value="PyrdxlP-dep_Trfase"/>
</dbReference>
<feature type="domain" description="Aminotransferase class I/classII large" evidence="1">
    <location>
        <begin position="31"/>
        <end position="387"/>
    </location>
</feature>
<dbReference type="SUPFAM" id="SSF53383">
    <property type="entry name" value="PLP-dependent transferases"/>
    <property type="match status" value="1"/>
</dbReference>
<organism evidence="2 3">
    <name type="scientific">Cyanidium caldarium</name>
    <name type="common">Red alga</name>
    <dbReference type="NCBI Taxonomy" id="2771"/>
    <lineage>
        <taxon>Eukaryota</taxon>
        <taxon>Rhodophyta</taxon>
        <taxon>Bangiophyceae</taxon>
        <taxon>Cyanidiales</taxon>
        <taxon>Cyanidiaceae</taxon>
        <taxon>Cyanidium</taxon>
    </lineage>
</organism>
<gene>
    <name evidence="2" type="ORF">CDCA_CDCA03G0903</name>
</gene>
<dbReference type="GO" id="GO:0030170">
    <property type="term" value="F:pyridoxal phosphate binding"/>
    <property type="evidence" value="ECO:0007669"/>
    <property type="project" value="InterPro"/>
</dbReference>
<evidence type="ECO:0000313" key="2">
    <source>
        <dbReference type="EMBL" id="KAK4534878.1"/>
    </source>
</evidence>